<reference evidence="2 3" key="1">
    <citation type="journal article" date="2019" name="Emerg. Microbes Infect.">
        <title>Comprehensive subspecies identification of 175 nontuberculous mycobacteria species based on 7547 genomic profiles.</title>
        <authorList>
            <person name="Matsumoto Y."/>
            <person name="Kinjo T."/>
            <person name="Motooka D."/>
            <person name="Nabeya D."/>
            <person name="Jung N."/>
            <person name="Uechi K."/>
            <person name="Horii T."/>
            <person name="Iida T."/>
            <person name="Fujita J."/>
            <person name="Nakamura S."/>
        </authorList>
    </citation>
    <scope>NUCLEOTIDE SEQUENCE [LARGE SCALE GENOMIC DNA]</scope>
    <source>
        <strain evidence="2 3">JCM 30395</strain>
    </source>
</reference>
<protein>
    <recommendedName>
        <fullName evidence="4">Fatty acyl-AMP ligase FadD28 and polyketide synthase</fullName>
    </recommendedName>
</protein>
<dbReference type="Proteomes" id="UP000466445">
    <property type="component" value="Chromosome"/>
</dbReference>
<dbReference type="InterPro" id="IPR023213">
    <property type="entry name" value="CAT-like_dom_sf"/>
</dbReference>
<accession>A0A7I7STY5</accession>
<dbReference type="EMBL" id="AP022595">
    <property type="protein sequence ID" value="BBY59791.1"/>
    <property type="molecule type" value="Genomic_DNA"/>
</dbReference>
<dbReference type="AlphaFoldDB" id="A0A7I7STY5"/>
<gene>
    <name evidence="2" type="ORF">MSAR_29270</name>
</gene>
<keyword evidence="3" id="KW-1185">Reference proteome</keyword>
<dbReference type="RefSeq" id="WP_235677761.1">
    <property type="nucleotide sequence ID" value="NZ_AP022595.1"/>
</dbReference>
<sequence length="459" mass="50177">MGKGLTDASAQPDNLLHLVDQAFYMGHSAAGQQELMQVCWLYLHPVDLDAIRRFHQGLGNGLLGRLIERSPLPFGRYRWVTAGGPTPLDITEPARPRAELSEWFNERARLPLNPESGPGWRLSVLPLTDGSTAITLVISHYVLDGIGAVLSVGEALLGMKRDLNYPPRRSRPQVRGAVQDARQAIRDTLAVGRAIAAAIKEARRRQREDSRSAAPEPLAISESGTDDPIQVPNAWMFVDFNQWEARAAALGGTSSTLAAGFVAKLAERMGRPLGPDGTVAVQLVVNDRTAEDTRAVAVAFTRIRIDPARVTTDLSTARADIKQALKTLKDEPDELSPRLAPLTPFTPKPAWRQMIDWAIDDPDRPVACSILGDVGDVVTRIDGTLCEYAYCRGTSQHLTRRWLERMGGQLQVLAASSAAVGKIQISIQAYQPGTVTTKRDLLELAERTLSEFALTGEFE</sequence>
<proteinExistence type="predicted"/>
<evidence type="ECO:0000313" key="2">
    <source>
        <dbReference type="EMBL" id="BBY59791.1"/>
    </source>
</evidence>
<name>A0A7I7STY5_9MYCO</name>
<evidence type="ECO:0000256" key="1">
    <source>
        <dbReference type="SAM" id="MobiDB-lite"/>
    </source>
</evidence>
<evidence type="ECO:0000313" key="3">
    <source>
        <dbReference type="Proteomes" id="UP000466445"/>
    </source>
</evidence>
<dbReference type="Gene3D" id="3.30.559.10">
    <property type="entry name" value="Chloramphenicol acetyltransferase-like domain"/>
    <property type="match status" value="1"/>
</dbReference>
<organism evidence="2 3">
    <name type="scientific">Mycolicibacterium sarraceniae</name>
    <dbReference type="NCBI Taxonomy" id="1534348"/>
    <lineage>
        <taxon>Bacteria</taxon>
        <taxon>Bacillati</taxon>
        <taxon>Actinomycetota</taxon>
        <taxon>Actinomycetes</taxon>
        <taxon>Mycobacteriales</taxon>
        <taxon>Mycobacteriaceae</taxon>
        <taxon>Mycolicibacterium</taxon>
    </lineage>
</organism>
<feature type="region of interest" description="Disordered" evidence="1">
    <location>
        <begin position="202"/>
        <end position="226"/>
    </location>
</feature>
<evidence type="ECO:0008006" key="4">
    <source>
        <dbReference type="Google" id="ProtNLM"/>
    </source>
</evidence>
<dbReference type="KEGG" id="msar:MSAR_29270"/>
<dbReference type="SUPFAM" id="SSF52777">
    <property type="entry name" value="CoA-dependent acyltransferases"/>
    <property type="match status" value="1"/>
</dbReference>